<evidence type="ECO:0000256" key="1">
    <source>
        <dbReference type="ARBA" id="ARBA00022829"/>
    </source>
</evidence>
<dbReference type="InterPro" id="IPR003115">
    <property type="entry name" value="ParB_N"/>
</dbReference>
<dbReference type="Gene3D" id="3.90.1530.30">
    <property type="match status" value="1"/>
</dbReference>
<dbReference type="GO" id="GO:0007059">
    <property type="term" value="P:chromosome segregation"/>
    <property type="evidence" value="ECO:0007669"/>
    <property type="project" value="UniProtKB-KW"/>
</dbReference>
<protein>
    <recommendedName>
        <fullName evidence="2">ParB-like N-terminal domain-containing protein</fullName>
    </recommendedName>
</protein>
<dbReference type="Gene3D" id="1.10.10.2830">
    <property type="match status" value="1"/>
</dbReference>
<dbReference type="SMART" id="SM00470">
    <property type="entry name" value="ParB"/>
    <property type="match status" value="1"/>
</dbReference>
<dbReference type="Pfam" id="PF17762">
    <property type="entry name" value="HTH_ParB"/>
    <property type="match status" value="1"/>
</dbReference>
<comment type="caution">
    <text evidence="3">The sequence shown here is derived from an EMBL/GenBank/DDBJ whole genome shotgun (WGS) entry which is preliminary data.</text>
</comment>
<dbReference type="InterPro" id="IPR036086">
    <property type="entry name" value="ParB/Sulfiredoxin_sf"/>
</dbReference>
<dbReference type="GO" id="GO:0003677">
    <property type="term" value="F:DNA binding"/>
    <property type="evidence" value="ECO:0007669"/>
    <property type="project" value="InterPro"/>
</dbReference>
<evidence type="ECO:0000259" key="2">
    <source>
        <dbReference type="SMART" id="SM00470"/>
    </source>
</evidence>
<accession>A0A0F8ZEN4</accession>
<dbReference type="PANTHER" id="PTHR33375:SF1">
    <property type="entry name" value="CHROMOSOME-PARTITIONING PROTEIN PARB-RELATED"/>
    <property type="match status" value="1"/>
</dbReference>
<dbReference type="EMBL" id="LAZR01048275">
    <property type="protein sequence ID" value="KKK92292.1"/>
    <property type="molecule type" value="Genomic_DNA"/>
</dbReference>
<dbReference type="SUPFAM" id="SSF109709">
    <property type="entry name" value="KorB DNA-binding domain-like"/>
    <property type="match status" value="1"/>
</dbReference>
<evidence type="ECO:0000313" key="3">
    <source>
        <dbReference type="EMBL" id="KKK92292.1"/>
    </source>
</evidence>
<name>A0A0F8ZEN4_9ZZZZ</name>
<organism evidence="3">
    <name type="scientific">marine sediment metagenome</name>
    <dbReference type="NCBI Taxonomy" id="412755"/>
    <lineage>
        <taxon>unclassified sequences</taxon>
        <taxon>metagenomes</taxon>
        <taxon>ecological metagenomes</taxon>
    </lineage>
</organism>
<proteinExistence type="predicted"/>
<sequence>MKRSKRNVIESVELSKIDLPRKRDRINIIDQYIKELAAAISQAGLLSPIILNKSGDRFEIVAGERRFLACQYLDFIKIDALVKEYTEEEIKIIRAIENLQRVDLTIIEEAKVYFDLHTACGMSWEAIGKKTGKSPALVKRRCDLLELPEVLINALHDGKISYSVAEQLKRIRDPDRIEYLLGIVIDNGATQNIVRQWVDEEEATIRRKASGTGIDGGFHDPLEIKPIFVACDLCVEAVELGKLVSLRICGKCQKTIKEHM</sequence>
<dbReference type="PANTHER" id="PTHR33375">
    <property type="entry name" value="CHROMOSOME-PARTITIONING PROTEIN PARB-RELATED"/>
    <property type="match status" value="1"/>
</dbReference>
<dbReference type="SUPFAM" id="SSF110849">
    <property type="entry name" value="ParB/Sulfiredoxin"/>
    <property type="match status" value="1"/>
</dbReference>
<keyword evidence="1" id="KW-0159">Chromosome partition</keyword>
<dbReference type="InterPro" id="IPR050336">
    <property type="entry name" value="Chromosome_partition/occlusion"/>
</dbReference>
<dbReference type="AlphaFoldDB" id="A0A0F8ZEN4"/>
<dbReference type="NCBIfam" id="TIGR00180">
    <property type="entry name" value="parB_part"/>
    <property type="match status" value="1"/>
</dbReference>
<gene>
    <name evidence="3" type="ORF">LCGC14_2704400</name>
</gene>
<reference evidence="3" key="1">
    <citation type="journal article" date="2015" name="Nature">
        <title>Complex archaea that bridge the gap between prokaryotes and eukaryotes.</title>
        <authorList>
            <person name="Spang A."/>
            <person name="Saw J.H."/>
            <person name="Jorgensen S.L."/>
            <person name="Zaremba-Niedzwiedzka K."/>
            <person name="Martijn J."/>
            <person name="Lind A.E."/>
            <person name="van Eijk R."/>
            <person name="Schleper C."/>
            <person name="Guy L."/>
            <person name="Ettema T.J."/>
        </authorList>
    </citation>
    <scope>NUCLEOTIDE SEQUENCE</scope>
</reference>
<dbReference type="InterPro" id="IPR041468">
    <property type="entry name" value="HTH_ParB/Spo0J"/>
</dbReference>
<dbReference type="InterPro" id="IPR004437">
    <property type="entry name" value="ParB/RepB/Spo0J"/>
</dbReference>
<feature type="domain" description="ParB-like N-terminal" evidence="2">
    <location>
        <begin position="10"/>
        <end position="99"/>
    </location>
</feature>
<dbReference type="Pfam" id="PF02195">
    <property type="entry name" value="ParB_N"/>
    <property type="match status" value="1"/>
</dbReference>
<dbReference type="GO" id="GO:0005694">
    <property type="term" value="C:chromosome"/>
    <property type="evidence" value="ECO:0007669"/>
    <property type="project" value="TreeGrafter"/>
</dbReference>